<dbReference type="InterPro" id="IPR016032">
    <property type="entry name" value="Sig_transdc_resp-reg_C-effctor"/>
</dbReference>
<dbReference type="OrthoDB" id="4326794at2"/>
<evidence type="ECO:0000256" key="3">
    <source>
        <dbReference type="ARBA" id="ARBA00023125"/>
    </source>
</evidence>
<dbReference type="InterPro" id="IPR051677">
    <property type="entry name" value="AfsR-DnrI-RedD_regulator"/>
</dbReference>
<dbReference type="PRINTS" id="PR00364">
    <property type="entry name" value="DISEASERSIST"/>
</dbReference>
<reference evidence="7 8" key="1">
    <citation type="submission" date="2016-10" db="EMBL/GenBank/DDBJ databases">
        <authorList>
            <person name="de Groot N.N."/>
        </authorList>
    </citation>
    <scope>NUCLEOTIDE SEQUENCE [LARGE SCALE GENOMIC DNA]</scope>
    <source>
        <strain evidence="7 8">DSM 21800</strain>
    </source>
</reference>
<dbReference type="PANTHER" id="PTHR35807:SF1">
    <property type="entry name" value="TRANSCRIPTIONAL REGULATOR REDD"/>
    <property type="match status" value="1"/>
</dbReference>
<dbReference type="InterPro" id="IPR001867">
    <property type="entry name" value="OmpR/PhoB-type_DNA-bd"/>
</dbReference>
<keyword evidence="2" id="KW-0805">Transcription regulation</keyword>
<sequence>MLRFDVLGPFRIRRDGVELSLHGRVQRLLLAILLVHPNRPVPADVLIETVWPDDRSGRGQAKLQLAVHRLRARLDKPGRLTLEPAGYRLQLSAGDCDITEFDRLADRLLRPELSQAQIADTARTALDLWRGAAFEDFDELATLPEAARCAERRRWVFDLWCEAELGRGRGTALIPELRLRCTEEPLHERYAVLLIRALHSCGRPADALAVYRRTRSALLEELGVEPGSELQQEQATVLAGQRDDVEDRPEPAPAVRPAQLPPAVELTGRTRELSAVGDADGPALRLITGMGGVGKTSIALAWAHRHADAYPDGQLFVDLRGFSDDPPVDPGEALESCLRTVGVPSERVPAGLQDRSNLLRSLLSSRRVLIVLDNAGSADQVRPLLPGSGPATVIVTSRHALPGLVARDGAVVTAVRPLTRSASVQLLGDLIGNRAGGDTDAVHALAELCGDLPLALRVAAQQAVDRIDQTIAQLVAELGDQHDRLDLLDAGDGPATDVRAILSWSYRSLPEQAAELFAQLGLLPGADADVPALAALSGTSRSVVRRRLDVLVRAHLIDRSVRGRYRQHDLLRAYAAELAEGIDEAPRSAARARLLHFYAHAAATAVAMVRPDDDYNRPVPARSPADPMIFDQPAAAERWLEQEQGNVLAAAHDADPAEAESVLVIAAAYGWRLIGRGLVGDGLRLHTRELELARLVGNRYLEMRALSGIGSCRFSQGDFDGAEAAFEAIRGLHEQHGITDSLGGVHGYLGIVALTRGNLARAEALFCESIRRYRASDRALPIAIATAQHYRGVIGLRAGEPRVAERHFLAARSLCEQHDLAYCRLDVLTGLAETALVDGDPVGADELARQVVAEARARHAISSAVRALVIQGRARTALGDHADGRRLFREATRMVRRTGTVEDTMLVLDGSARAMADGPGALRLFADAIDYAAEHGFDGFQAGLRAELAEILAGSGEPTQAVAQLTRAARIYARVDDPRATTVVAIRDRLAG</sequence>
<keyword evidence="3 5" id="KW-0238">DNA-binding</keyword>
<dbReference type="SUPFAM" id="SSF46785">
    <property type="entry name" value="Winged helix' DNA-binding domain"/>
    <property type="match status" value="1"/>
</dbReference>
<dbReference type="EMBL" id="LT629772">
    <property type="protein sequence ID" value="SDS80583.1"/>
    <property type="molecule type" value="Genomic_DNA"/>
</dbReference>
<evidence type="ECO:0000256" key="4">
    <source>
        <dbReference type="ARBA" id="ARBA00023163"/>
    </source>
</evidence>
<gene>
    <name evidence="7" type="ORF">SAMN04489812_3094</name>
</gene>
<name>A0A1H1V7C3_9ACTN</name>
<feature type="DNA-binding region" description="OmpR/PhoB-type" evidence="5">
    <location>
        <begin position="1"/>
        <end position="91"/>
    </location>
</feature>
<dbReference type="SMART" id="SM00028">
    <property type="entry name" value="TPR"/>
    <property type="match status" value="4"/>
</dbReference>
<dbReference type="GO" id="GO:0006355">
    <property type="term" value="P:regulation of DNA-templated transcription"/>
    <property type="evidence" value="ECO:0007669"/>
    <property type="project" value="InterPro"/>
</dbReference>
<dbReference type="SMART" id="SM01043">
    <property type="entry name" value="BTAD"/>
    <property type="match status" value="1"/>
</dbReference>
<accession>A0A1H1V7C3</accession>
<dbReference type="Gene3D" id="1.10.10.10">
    <property type="entry name" value="Winged helix-like DNA-binding domain superfamily/Winged helix DNA-binding domain"/>
    <property type="match status" value="1"/>
</dbReference>
<dbReference type="InterPro" id="IPR011990">
    <property type="entry name" value="TPR-like_helical_dom_sf"/>
</dbReference>
<dbReference type="InterPro" id="IPR019734">
    <property type="entry name" value="TPR_rpt"/>
</dbReference>
<feature type="domain" description="OmpR/PhoB-type" evidence="6">
    <location>
        <begin position="1"/>
        <end position="91"/>
    </location>
</feature>
<dbReference type="InterPro" id="IPR027417">
    <property type="entry name" value="P-loop_NTPase"/>
</dbReference>
<organism evidence="7 8">
    <name type="scientific">Microlunatus soli</name>
    <dbReference type="NCBI Taxonomy" id="630515"/>
    <lineage>
        <taxon>Bacteria</taxon>
        <taxon>Bacillati</taxon>
        <taxon>Actinomycetota</taxon>
        <taxon>Actinomycetes</taxon>
        <taxon>Propionibacteriales</taxon>
        <taxon>Propionibacteriaceae</taxon>
        <taxon>Microlunatus</taxon>
    </lineage>
</organism>
<protein>
    <submittedName>
        <fullName evidence="7">DNA-binding transcriptional activator of the SARP family</fullName>
    </submittedName>
</protein>
<dbReference type="GO" id="GO:0003677">
    <property type="term" value="F:DNA binding"/>
    <property type="evidence" value="ECO:0007669"/>
    <property type="project" value="UniProtKB-UniRule"/>
</dbReference>
<dbReference type="InterPro" id="IPR036390">
    <property type="entry name" value="WH_DNA-bd_sf"/>
</dbReference>
<evidence type="ECO:0000259" key="6">
    <source>
        <dbReference type="PROSITE" id="PS51755"/>
    </source>
</evidence>
<dbReference type="SMART" id="SM00862">
    <property type="entry name" value="Trans_reg_C"/>
    <property type="match status" value="1"/>
</dbReference>
<dbReference type="InterPro" id="IPR036388">
    <property type="entry name" value="WH-like_DNA-bd_sf"/>
</dbReference>
<keyword evidence="4" id="KW-0804">Transcription</keyword>
<dbReference type="PROSITE" id="PS51755">
    <property type="entry name" value="OMPR_PHOB"/>
    <property type="match status" value="1"/>
</dbReference>
<dbReference type="GO" id="GO:0000160">
    <property type="term" value="P:phosphorelay signal transduction system"/>
    <property type="evidence" value="ECO:0007669"/>
    <property type="project" value="InterPro"/>
</dbReference>
<evidence type="ECO:0000256" key="5">
    <source>
        <dbReference type="PROSITE-ProRule" id="PRU01091"/>
    </source>
</evidence>
<dbReference type="AlphaFoldDB" id="A0A1H1V7C3"/>
<dbReference type="SUPFAM" id="SSF46894">
    <property type="entry name" value="C-terminal effector domain of the bipartite response regulators"/>
    <property type="match status" value="1"/>
</dbReference>
<evidence type="ECO:0000313" key="7">
    <source>
        <dbReference type="EMBL" id="SDS80583.1"/>
    </source>
</evidence>
<evidence type="ECO:0000256" key="2">
    <source>
        <dbReference type="ARBA" id="ARBA00023015"/>
    </source>
</evidence>
<dbReference type="Pfam" id="PF03704">
    <property type="entry name" value="BTAD"/>
    <property type="match status" value="1"/>
</dbReference>
<dbReference type="Proteomes" id="UP000199103">
    <property type="component" value="Chromosome I"/>
</dbReference>
<dbReference type="Gene3D" id="1.25.40.10">
    <property type="entry name" value="Tetratricopeptide repeat domain"/>
    <property type="match status" value="3"/>
</dbReference>
<dbReference type="InterPro" id="IPR005158">
    <property type="entry name" value="BTAD"/>
</dbReference>
<dbReference type="SUPFAM" id="SSF52540">
    <property type="entry name" value="P-loop containing nucleoside triphosphate hydrolases"/>
    <property type="match status" value="1"/>
</dbReference>
<comment type="similarity">
    <text evidence="1">Belongs to the AfsR/DnrI/RedD regulatory family.</text>
</comment>
<dbReference type="SUPFAM" id="SSF48452">
    <property type="entry name" value="TPR-like"/>
    <property type="match status" value="2"/>
</dbReference>
<keyword evidence="8" id="KW-1185">Reference proteome</keyword>
<evidence type="ECO:0000256" key="1">
    <source>
        <dbReference type="ARBA" id="ARBA00005820"/>
    </source>
</evidence>
<dbReference type="CDD" id="cd15831">
    <property type="entry name" value="BTAD"/>
    <property type="match status" value="1"/>
</dbReference>
<dbReference type="Gene3D" id="3.40.50.300">
    <property type="entry name" value="P-loop containing nucleotide triphosphate hydrolases"/>
    <property type="match status" value="1"/>
</dbReference>
<dbReference type="Pfam" id="PF00486">
    <property type="entry name" value="Trans_reg_C"/>
    <property type="match status" value="1"/>
</dbReference>
<dbReference type="STRING" id="630515.SAMN04489812_3094"/>
<evidence type="ECO:0000313" key="8">
    <source>
        <dbReference type="Proteomes" id="UP000199103"/>
    </source>
</evidence>
<proteinExistence type="inferred from homology"/>
<dbReference type="PANTHER" id="PTHR35807">
    <property type="entry name" value="TRANSCRIPTIONAL REGULATOR REDD-RELATED"/>
    <property type="match status" value="1"/>
</dbReference>